<dbReference type="PANTHER" id="PTHR43023:SF3">
    <property type="entry name" value="PROTEIN TRIGALACTOSYLDIACYLGLYCEROL 3, CHLOROPLASTIC"/>
    <property type="match status" value="1"/>
</dbReference>
<dbReference type="Proteomes" id="UP000612349">
    <property type="component" value="Unassembled WGS sequence"/>
</dbReference>
<reference evidence="6" key="2">
    <citation type="submission" date="2020-09" db="EMBL/GenBank/DDBJ databases">
        <authorList>
            <person name="Sun Q."/>
            <person name="Zhou Y."/>
        </authorList>
    </citation>
    <scope>NUCLEOTIDE SEQUENCE</scope>
    <source>
        <strain evidence="6">CGMCC 1.15360</strain>
    </source>
</reference>
<organism evidence="6 7">
    <name type="scientific">Croceicoccus mobilis</name>
    <dbReference type="NCBI Taxonomy" id="1703339"/>
    <lineage>
        <taxon>Bacteria</taxon>
        <taxon>Pseudomonadati</taxon>
        <taxon>Pseudomonadota</taxon>
        <taxon>Alphaproteobacteria</taxon>
        <taxon>Sphingomonadales</taxon>
        <taxon>Erythrobacteraceae</taxon>
        <taxon>Croceicoccus</taxon>
    </lineage>
</organism>
<dbReference type="InterPro" id="IPR003593">
    <property type="entry name" value="AAA+_ATPase"/>
</dbReference>
<proteinExistence type="predicted"/>
<name>A0A916YQH6_9SPHN</name>
<evidence type="ECO:0000256" key="2">
    <source>
        <dbReference type="ARBA" id="ARBA00022741"/>
    </source>
</evidence>
<evidence type="ECO:0000256" key="3">
    <source>
        <dbReference type="ARBA" id="ARBA00022840"/>
    </source>
</evidence>
<dbReference type="RefSeq" id="WP_229665194.1">
    <property type="nucleotide sequence ID" value="NZ_BMIP01000001.1"/>
</dbReference>
<dbReference type="PROSITE" id="PS00211">
    <property type="entry name" value="ABC_TRANSPORTER_1"/>
    <property type="match status" value="1"/>
</dbReference>
<keyword evidence="2" id="KW-0547">Nucleotide-binding</keyword>
<dbReference type="EMBL" id="BMIP01000001">
    <property type="protein sequence ID" value="GGD56680.1"/>
    <property type="molecule type" value="Genomic_DNA"/>
</dbReference>
<keyword evidence="1" id="KW-0813">Transport</keyword>
<feature type="region of interest" description="Disordered" evidence="4">
    <location>
        <begin position="317"/>
        <end position="345"/>
    </location>
</feature>
<dbReference type="PROSITE" id="PS50893">
    <property type="entry name" value="ABC_TRANSPORTER_2"/>
    <property type="match status" value="1"/>
</dbReference>
<keyword evidence="3" id="KW-0067">ATP-binding</keyword>
<dbReference type="Gene3D" id="3.40.50.300">
    <property type="entry name" value="P-loop containing nucleotide triphosphate hydrolases"/>
    <property type="match status" value="1"/>
</dbReference>
<dbReference type="Pfam" id="PF00005">
    <property type="entry name" value="ABC_tran"/>
    <property type="match status" value="1"/>
</dbReference>
<protein>
    <recommendedName>
        <fullName evidence="5">ABC transporter domain-containing protein</fullName>
    </recommendedName>
</protein>
<feature type="compositionally biased region" description="Basic and acidic residues" evidence="4">
    <location>
        <begin position="273"/>
        <end position="291"/>
    </location>
</feature>
<feature type="region of interest" description="Disordered" evidence="4">
    <location>
        <begin position="269"/>
        <end position="303"/>
    </location>
</feature>
<evidence type="ECO:0000256" key="4">
    <source>
        <dbReference type="SAM" id="MobiDB-lite"/>
    </source>
</evidence>
<dbReference type="PANTHER" id="PTHR43023">
    <property type="entry name" value="PROTEIN TRIGALACTOSYLDIACYLGLYCEROL 3, CHLOROPLASTIC"/>
    <property type="match status" value="1"/>
</dbReference>
<keyword evidence="7" id="KW-1185">Reference proteome</keyword>
<evidence type="ECO:0000313" key="7">
    <source>
        <dbReference type="Proteomes" id="UP000612349"/>
    </source>
</evidence>
<dbReference type="InterPro" id="IPR017871">
    <property type="entry name" value="ABC_transporter-like_CS"/>
</dbReference>
<feature type="domain" description="ABC transporter" evidence="5">
    <location>
        <begin position="30"/>
        <end position="268"/>
    </location>
</feature>
<evidence type="ECO:0000259" key="5">
    <source>
        <dbReference type="PROSITE" id="PS50893"/>
    </source>
</evidence>
<dbReference type="SMART" id="SM00382">
    <property type="entry name" value="AAA"/>
    <property type="match status" value="1"/>
</dbReference>
<comment type="caution">
    <text evidence="6">The sequence shown here is derived from an EMBL/GenBank/DDBJ whole genome shotgun (WGS) entry which is preliminary data.</text>
</comment>
<dbReference type="GO" id="GO:0016887">
    <property type="term" value="F:ATP hydrolysis activity"/>
    <property type="evidence" value="ECO:0007669"/>
    <property type="project" value="InterPro"/>
</dbReference>
<dbReference type="SUPFAM" id="SSF52540">
    <property type="entry name" value="P-loop containing nucleoside triphosphate hydrolases"/>
    <property type="match status" value="1"/>
</dbReference>
<dbReference type="AlphaFoldDB" id="A0A916YQH6"/>
<dbReference type="GO" id="GO:0005524">
    <property type="term" value="F:ATP binding"/>
    <property type="evidence" value="ECO:0007669"/>
    <property type="project" value="UniProtKB-KW"/>
</dbReference>
<accession>A0A916YQH6</accession>
<sequence>MGSKRANKLIARAINEAQPVPPEFDGEYPIVVEGITNAFGEQTVHEDLSLKVKRGEILGVVGGSGTGKSVLMRSIIGLQHPQSGRIEVMGHDITDHDSDDDADIRSRWGVLFQGGALFSTLTVAENVEVPLKQFYPEISDELRHEISRYKVRLSGLPEEATSKYPSELSGGMKKRAGLARALALDPELVFLDEPTAGLDPIGAAAFDNLTRELADTLGLTVFLITHDLDTLYAICDRVAVLADKKVIAVGTIPELLALDHPWIQEYFNGPRGRSAEATHQSGERGKRHDKPDEEIDGDLTGGVGAYSADAARVWGADGDQGVADARDGDNDGEDDAMDNEGPRGA</sequence>
<evidence type="ECO:0000256" key="1">
    <source>
        <dbReference type="ARBA" id="ARBA00022448"/>
    </source>
</evidence>
<dbReference type="InterPro" id="IPR003439">
    <property type="entry name" value="ABC_transporter-like_ATP-bd"/>
</dbReference>
<dbReference type="InterPro" id="IPR027417">
    <property type="entry name" value="P-loop_NTPase"/>
</dbReference>
<evidence type="ECO:0000313" key="6">
    <source>
        <dbReference type="EMBL" id="GGD56680.1"/>
    </source>
</evidence>
<gene>
    <name evidence="6" type="ORF">GCM10010990_02350</name>
</gene>
<reference evidence="6" key="1">
    <citation type="journal article" date="2014" name="Int. J. Syst. Evol. Microbiol.">
        <title>Complete genome sequence of Corynebacterium casei LMG S-19264T (=DSM 44701T), isolated from a smear-ripened cheese.</title>
        <authorList>
            <consortium name="US DOE Joint Genome Institute (JGI-PGF)"/>
            <person name="Walter F."/>
            <person name="Albersmeier A."/>
            <person name="Kalinowski J."/>
            <person name="Ruckert C."/>
        </authorList>
    </citation>
    <scope>NUCLEOTIDE SEQUENCE</scope>
    <source>
        <strain evidence="6">CGMCC 1.15360</strain>
    </source>
</reference>